<organism evidence="1">
    <name type="scientific">Cacopsylla melanoneura</name>
    <dbReference type="NCBI Taxonomy" id="428564"/>
    <lineage>
        <taxon>Eukaryota</taxon>
        <taxon>Metazoa</taxon>
        <taxon>Ecdysozoa</taxon>
        <taxon>Arthropoda</taxon>
        <taxon>Hexapoda</taxon>
        <taxon>Insecta</taxon>
        <taxon>Pterygota</taxon>
        <taxon>Neoptera</taxon>
        <taxon>Paraneoptera</taxon>
        <taxon>Hemiptera</taxon>
        <taxon>Sternorrhyncha</taxon>
        <taxon>Psylloidea</taxon>
        <taxon>Psyllidae</taxon>
        <taxon>Psyllinae</taxon>
        <taxon>Cacopsylla</taxon>
    </lineage>
</organism>
<accession>A0A8D8TBQ0</accession>
<sequence length="101" mass="11627">MYTTETNAIRKKSPIYKLLNVSTANSTLQRKVYKIPKNEVELLKHTEPNTVLVLLTGCMFQISKQEWTLTLKLVTISHFSFPITGLLLNVKSQTRWTANLF</sequence>
<dbReference type="EMBL" id="HBUF01265628">
    <property type="protein sequence ID" value="CAG6684046.1"/>
    <property type="molecule type" value="Transcribed_RNA"/>
</dbReference>
<name>A0A8D8TBQ0_9HEMI</name>
<protein>
    <submittedName>
        <fullName evidence="1">Uncharacterized protein</fullName>
    </submittedName>
</protein>
<proteinExistence type="predicted"/>
<evidence type="ECO:0000313" key="1">
    <source>
        <dbReference type="EMBL" id="CAG6684046.1"/>
    </source>
</evidence>
<reference evidence="1" key="1">
    <citation type="submission" date="2021-05" db="EMBL/GenBank/DDBJ databases">
        <authorList>
            <person name="Alioto T."/>
            <person name="Alioto T."/>
            <person name="Gomez Garrido J."/>
        </authorList>
    </citation>
    <scope>NUCLEOTIDE SEQUENCE</scope>
</reference>
<dbReference type="AlphaFoldDB" id="A0A8D8TBQ0"/>